<dbReference type="InterPro" id="IPR023865">
    <property type="entry name" value="Aliphatic_acid_kinase_CS"/>
</dbReference>
<evidence type="ECO:0000256" key="3">
    <source>
        <dbReference type="ARBA" id="ARBA00022741"/>
    </source>
</evidence>
<dbReference type="GO" id="GO:0005737">
    <property type="term" value="C:cytoplasm"/>
    <property type="evidence" value="ECO:0007669"/>
    <property type="project" value="UniProtKB-SubCell"/>
</dbReference>
<dbReference type="PIRSF" id="PIRSF000722">
    <property type="entry name" value="Acetate_prop_kin"/>
    <property type="match status" value="1"/>
</dbReference>
<keyword evidence="4 6" id="KW-0418">Kinase</keyword>
<dbReference type="NCBIfam" id="TIGR00016">
    <property type="entry name" value="ackA"/>
    <property type="match status" value="1"/>
</dbReference>
<feature type="site" description="Transition state stabilizer" evidence="6">
    <location>
        <position position="147"/>
    </location>
</feature>
<dbReference type="GO" id="GO:0008776">
    <property type="term" value="F:acetate kinase activity"/>
    <property type="evidence" value="ECO:0007669"/>
    <property type="project" value="UniProtKB-UniRule"/>
</dbReference>
<feature type="binding site" evidence="6">
    <location>
        <position position="7"/>
    </location>
    <ligand>
        <name>Mg(2+)</name>
        <dbReference type="ChEBI" id="CHEBI:18420"/>
    </ligand>
</feature>
<evidence type="ECO:0000256" key="4">
    <source>
        <dbReference type="ARBA" id="ARBA00022777"/>
    </source>
</evidence>
<name>A0A538SIH5_UNCEI</name>
<comment type="subcellular location">
    <subcellularLocation>
        <location evidence="6">Cytoplasm</location>
    </subcellularLocation>
</comment>
<dbReference type="InterPro" id="IPR000890">
    <property type="entry name" value="Aliphatic_acid_kin_short-chain"/>
</dbReference>
<dbReference type="EMBL" id="VBOT01000079">
    <property type="protein sequence ID" value="TMQ51169.1"/>
    <property type="molecule type" value="Genomic_DNA"/>
</dbReference>
<reference evidence="8 9" key="1">
    <citation type="journal article" date="2019" name="Nat. Microbiol.">
        <title>Mediterranean grassland soil C-N compound turnover is dependent on rainfall and depth, and is mediated by genomically divergent microorganisms.</title>
        <authorList>
            <person name="Diamond S."/>
            <person name="Andeer P.F."/>
            <person name="Li Z."/>
            <person name="Crits-Christoph A."/>
            <person name="Burstein D."/>
            <person name="Anantharaman K."/>
            <person name="Lane K.R."/>
            <person name="Thomas B.C."/>
            <person name="Pan C."/>
            <person name="Northen T.R."/>
            <person name="Banfield J.F."/>
        </authorList>
    </citation>
    <scope>NUCLEOTIDE SEQUENCE [LARGE SCALE GENOMIC DNA]</scope>
    <source>
        <strain evidence="8">WS_3</strain>
    </source>
</reference>
<dbReference type="PROSITE" id="PS01076">
    <property type="entry name" value="ACETATE_KINASE_2"/>
    <property type="match status" value="1"/>
</dbReference>
<dbReference type="InterPro" id="IPR004372">
    <property type="entry name" value="Ac/propionate_kinase"/>
</dbReference>
<dbReference type="PRINTS" id="PR00471">
    <property type="entry name" value="ACETATEKNASE"/>
</dbReference>
<accession>A0A538SIH5</accession>
<dbReference type="InterPro" id="IPR043129">
    <property type="entry name" value="ATPase_NBD"/>
</dbReference>
<feature type="binding site" evidence="6">
    <location>
        <begin position="297"/>
        <end position="301"/>
    </location>
    <ligand>
        <name>ATP</name>
        <dbReference type="ChEBI" id="CHEBI:30616"/>
    </ligand>
</feature>
<feature type="active site" description="Proton donor/acceptor" evidence="6">
    <location>
        <position position="115"/>
    </location>
</feature>
<comment type="function">
    <text evidence="6">Catalyzes the formation of acetyl phosphate from acetate and ATP. Can also catalyze the reverse reaction.</text>
</comment>
<evidence type="ECO:0000256" key="5">
    <source>
        <dbReference type="ARBA" id="ARBA00022840"/>
    </source>
</evidence>
<keyword evidence="5 6" id="KW-0067">ATP-binding</keyword>
<dbReference type="SUPFAM" id="SSF53067">
    <property type="entry name" value="Actin-like ATPase domain"/>
    <property type="match status" value="2"/>
</dbReference>
<dbReference type="PANTHER" id="PTHR21060:SF15">
    <property type="entry name" value="ACETATE KINASE-RELATED"/>
    <property type="match status" value="1"/>
</dbReference>
<evidence type="ECO:0000313" key="8">
    <source>
        <dbReference type="EMBL" id="TMQ51169.1"/>
    </source>
</evidence>
<feature type="binding site" evidence="6">
    <location>
        <begin position="175"/>
        <end position="179"/>
    </location>
    <ligand>
        <name>ATP</name>
        <dbReference type="ChEBI" id="CHEBI:30616"/>
    </ligand>
</feature>
<comment type="caution">
    <text evidence="8">The sequence shown here is derived from an EMBL/GenBank/DDBJ whole genome shotgun (WGS) entry which is preliminary data.</text>
</comment>
<feature type="site" description="Transition state stabilizer" evidence="6">
    <location>
        <position position="208"/>
    </location>
</feature>
<protein>
    <recommendedName>
        <fullName evidence="6">Acetate kinase</fullName>
        <ecNumber evidence="6">2.7.2.1</ecNumber>
    </recommendedName>
    <alternativeName>
        <fullName evidence="6">Acetokinase</fullName>
    </alternativeName>
</protein>
<organism evidence="8 9">
    <name type="scientific">Eiseniibacteriota bacterium</name>
    <dbReference type="NCBI Taxonomy" id="2212470"/>
    <lineage>
        <taxon>Bacteria</taxon>
        <taxon>Candidatus Eiseniibacteriota</taxon>
    </lineage>
</organism>
<dbReference type="GO" id="GO:0006085">
    <property type="term" value="P:acetyl-CoA biosynthetic process"/>
    <property type="evidence" value="ECO:0007669"/>
    <property type="project" value="UniProtKB-UniRule"/>
</dbReference>
<dbReference type="AlphaFoldDB" id="A0A538SIH5"/>
<evidence type="ECO:0000313" key="9">
    <source>
        <dbReference type="Proteomes" id="UP000320184"/>
    </source>
</evidence>
<dbReference type="PROSITE" id="PS01075">
    <property type="entry name" value="ACETATE_KINASE_1"/>
    <property type="match status" value="1"/>
</dbReference>
<evidence type="ECO:0000256" key="1">
    <source>
        <dbReference type="ARBA" id="ARBA00008748"/>
    </source>
</evidence>
<comment type="cofactor">
    <cofactor evidence="6">
        <name>Mg(2+)</name>
        <dbReference type="ChEBI" id="CHEBI:18420"/>
    </cofactor>
    <cofactor evidence="6">
        <name>Mn(2+)</name>
        <dbReference type="ChEBI" id="CHEBI:29035"/>
    </cofactor>
    <text evidence="6">Mg(2+). Can also accept Mn(2+).</text>
</comment>
<dbReference type="PANTHER" id="PTHR21060">
    <property type="entry name" value="ACETATE KINASE"/>
    <property type="match status" value="1"/>
</dbReference>
<comment type="subunit">
    <text evidence="6">Homodimer.</text>
</comment>
<evidence type="ECO:0000256" key="7">
    <source>
        <dbReference type="RuleBase" id="RU003835"/>
    </source>
</evidence>
<sequence length="364" mass="38143">MRVLVANAGSSSLKLRLLEPDDRLAASVDLPAPRGRVEASRIAEALEGLGSVDMVGHRIVHGGTEFTHAVRANEEVVRRLHSLSDLAPLHQPASLAVLAAISRALPEAPAIVCFDTAFHATMPAAAATYALPAEWRQKWNLKRYGFHGLSHAYAARRAAELVGGASRGLRIVTCHLGAGASLAAVVDGHSCDTTMGFTPLEGLVMATRSGSIDPGLVLWLQEHAGTPAEELADTLEHRSGLFALAGTADMREVVSRAEAGDRSAALGLDVYVHRLRAGIAAMSAAMDGLDVLVFTGGVGENSAAIRQRSADGLRFLGVALDAGKNNAGRGDRQIGSDGSAVRTLVVTAREDLEIARQVRELVAG</sequence>
<dbReference type="EC" id="2.7.2.1" evidence="6"/>
<keyword evidence="2 6" id="KW-0808">Transferase</keyword>
<keyword evidence="6" id="KW-0479">Metal-binding</keyword>
<keyword evidence="6" id="KW-0460">Magnesium</keyword>
<feature type="binding site" evidence="6">
    <location>
        <position position="350"/>
    </location>
    <ligand>
        <name>Mg(2+)</name>
        <dbReference type="ChEBI" id="CHEBI:18420"/>
    </ligand>
</feature>
<comment type="similarity">
    <text evidence="1 6 7">Belongs to the acetokinase family.</text>
</comment>
<gene>
    <name evidence="6" type="primary">ackA</name>
    <name evidence="8" type="ORF">E6K73_06510</name>
</gene>
<proteinExistence type="inferred from homology"/>
<dbReference type="Proteomes" id="UP000320184">
    <property type="component" value="Unassembled WGS sequence"/>
</dbReference>
<dbReference type="GO" id="GO:0005524">
    <property type="term" value="F:ATP binding"/>
    <property type="evidence" value="ECO:0007669"/>
    <property type="project" value="UniProtKB-KW"/>
</dbReference>
<dbReference type="GO" id="GO:0000287">
    <property type="term" value="F:magnesium ion binding"/>
    <property type="evidence" value="ECO:0007669"/>
    <property type="project" value="UniProtKB-UniRule"/>
</dbReference>
<evidence type="ECO:0000256" key="2">
    <source>
        <dbReference type="ARBA" id="ARBA00022679"/>
    </source>
</evidence>
<feature type="binding site" evidence="6">
    <location>
        <position position="14"/>
    </location>
    <ligand>
        <name>ATP</name>
        <dbReference type="ChEBI" id="CHEBI:30616"/>
    </ligand>
</feature>
<comment type="pathway">
    <text evidence="6">Metabolic intermediate biosynthesis; acetyl-CoA biosynthesis; acetyl-CoA from acetate: step 1/2.</text>
</comment>
<evidence type="ECO:0000256" key="6">
    <source>
        <dbReference type="HAMAP-Rule" id="MF_00020"/>
    </source>
</evidence>
<keyword evidence="3 6" id="KW-0547">Nucleotide-binding</keyword>
<dbReference type="UniPathway" id="UPA00340">
    <property type="reaction ID" value="UER00458"/>
</dbReference>
<dbReference type="Pfam" id="PF00871">
    <property type="entry name" value="Acetate_kinase"/>
    <property type="match status" value="1"/>
</dbReference>
<feature type="binding site" evidence="6">
    <location>
        <begin position="249"/>
        <end position="251"/>
    </location>
    <ligand>
        <name>ATP</name>
        <dbReference type="ChEBI" id="CHEBI:30616"/>
    </ligand>
</feature>
<comment type="catalytic activity">
    <reaction evidence="6">
        <text>acetate + ATP = acetyl phosphate + ADP</text>
        <dbReference type="Rhea" id="RHEA:11352"/>
        <dbReference type="ChEBI" id="CHEBI:22191"/>
        <dbReference type="ChEBI" id="CHEBI:30089"/>
        <dbReference type="ChEBI" id="CHEBI:30616"/>
        <dbReference type="ChEBI" id="CHEBI:456216"/>
        <dbReference type="EC" id="2.7.2.1"/>
    </reaction>
</comment>
<feature type="binding site" evidence="6">
    <location>
        <position position="58"/>
    </location>
    <ligand>
        <name>substrate</name>
    </ligand>
</feature>
<dbReference type="GO" id="GO:0006083">
    <property type="term" value="P:acetate metabolic process"/>
    <property type="evidence" value="ECO:0007669"/>
    <property type="project" value="TreeGrafter"/>
</dbReference>
<dbReference type="Gene3D" id="3.30.420.40">
    <property type="match status" value="2"/>
</dbReference>
<dbReference type="HAMAP" id="MF_00020">
    <property type="entry name" value="Acetate_kinase"/>
    <property type="match status" value="1"/>
</dbReference>
<keyword evidence="6" id="KW-0963">Cytoplasm</keyword>